<sequence>MTRAPRTTLLAVTLAALLAVSGCGADDPESAPPAAPATSKPATKPSTKPAAKPSRTVTPTSSATPSSPAPTAKPRRHKVGALAPNARPQARARTVAHLLAAEDLPPVAGDWTARDAASEPTVGACQKTPLSTIGAMESAQRIFSADGATAVQVVARFGDAKSAWRAHEVLAAWRDDCAERLGNPRADIGPLEDVSVPVGTGSSYRSASKKTTTGLGILRSGEFLTLVEITAAPSSYPAGWEPARVAVRRVSRTF</sequence>
<evidence type="ECO:0000313" key="3">
    <source>
        <dbReference type="EMBL" id="MFC5494058.1"/>
    </source>
</evidence>
<evidence type="ECO:0000256" key="1">
    <source>
        <dbReference type="SAM" id="MobiDB-lite"/>
    </source>
</evidence>
<feature type="chain" id="PRO_5046989706" description="PknH-like extracellular domain-containing protein" evidence="2">
    <location>
        <begin position="26"/>
        <end position="254"/>
    </location>
</feature>
<feature type="signal peptide" evidence="2">
    <location>
        <begin position="1"/>
        <end position="25"/>
    </location>
</feature>
<keyword evidence="2" id="KW-0732">Signal</keyword>
<accession>A0ABW0N2S6</accession>
<gene>
    <name evidence="3" type="ORF">ACFPKY_13155</name>
</gene>
<comment type="caution">
    <text evidence="3">The sequence shown here is derived from an EMBL/GenBank/DDBJ whole genome shotgun (WGS) entry which is preliminary data.</text>
</comment>
<reference evidence="4" key="1">
    <citation type="journal article" date="2019" name="Int. J. Syst. Evol. Microbiol.">
        <title>The Global Catalogue of Microorganisms (GCM) 10K type strain sequencing project: providing services to taxonomists for standard genome sequencing and annotation.</title>
        <authorList>
            <consortium name="The Broad Institute Genomics Platform"/>
            <consortium name="The Broad Institute Genome Sequencing Center for Infectious Disease"/>
            <person name="Wu L."/>
            <person name="Ma J."/>
        </authorList>
    </citation>
    <scope>NUCLEOTIDE SEQUENCE [LARGE SCALE GENOMIC DNA]</scope>
    <source>
        <strain evidence="4">KACC 13778</strain>
    </source>
</reference>
<evidence type="ECO:0008006" key="5">
    <source>
        <dbReference type="Google" id="ProtNLM"/>
    </source>
</evidence>
<keyword evidence="4" id="KW-1185">Reference proteome</keyword>
<proteinExistence type="predicted"/>
<evidence type="ECO:0000313" key="4">
    <source>
        <dbReference type="Proteomes" id="UP001595956"/>
    </source>
</evidence>
<feature type="region of interest" description="Disordered" evidence="1">
    <location>
        <begin position="24"/>
        <end position="89"/>
    </location>
</feature>
<organism evidence="3 4">
    <name type="scientific">Nocardioides caricicola</name>
    <dbReference type="NCBI Taxonomy" id="634770"/>
    <lineage>
        <taxon>Bacteria</taxon>
        <taxon>Bacillati</taxon>
        <taxon>Actinomycetota</taxon>
        <taxon>Actinomycetes</taxon>
        <taxon>Propionibacteriales</taxon>
        <taxon>Nocardioidaceae</taxon>
        <taxon>Nocardioides</taxon>
    </lineage>
</organism>
<dbReference type="RefSeq" id="WP_345179524.1">
    <property type="nucleotide sequence ID" value="NZ_BAABFQ010000007.1"/>
</dbReference>
<name>A0ABW0N2S6_9ACTN</name>
<dbReference type="EMBL" id="JBHSMD010000004">
    <property type="protein sequence ID" value="MFC5494058.1"/>
    <property type="molecule type" value="Genomic_DNA"/>
</dbReference>
<feature type="compositionally biased region" description="Low complexity" evidence="1">
    <location>
        <begin position="36"/>
        <end position="72"/>
    </location>
</feature>
<dbReference type="PROSITE" id="PS51257">
    <property type="entry name" value="PROKAR_LIPOPROTEIN"/>
    <property type="match status" value="1"/>
</dbReference>
<protein>
    <recommendedName>
        <fullName evidence="5">PknH-like extracellular domain-containing protein</fullName>
    </recommendedName>
</protein>
<dbReference type="Proteomes" id="UP001595956">
    <property type="component" value="Unassembled WGS sequence"/>
</dbReference>
<evidence type="ECO:0000256" key="2">
    <source>
        <dbReference type="SAM" id="SignalP"/>
    </source>
</evidence>